<name>A0AA40KS31_9HYME</name>
<evidence type="ECO:0000313" key="1">
    <source>
        <dbReference type="EMBL" id="KAK1130733.1"/>
    </source>
</evidence>
<evidence type="ECO:0000313" key="2">
    <source>
        <dbReference type="Proteomes" id="UP001177670"/>
    </source>
</evidence>
<gene>
    <name evidence="1" type="ORF">K0M31_018846</name>
</gene>
<reference evidence="1" key="1">
    <citation type="submission" date="2021-10" db="EMBL/GenBank/DDBJ databases">
        <title>Melipona bicolor Genome sequencing and assembly.</title>
        <authorList>
            <person name="Araujo N.S."/>
            <person name="Arias M.C."/>
        </authorList>
    </citation>
    <scope>NUCLEOTIDE SEQUENCE</scope>
    <source>
        <strain evidence="1">USP_2M_L1-L4_2017</strain>
        <tissue evidence="1">Whole body</tissue>
    </source>
</reference>
<keyword evidence="2" id="KW-1185">Reference proteome</keyword>
<proteinExistence type="predicted"/>
<sequence length="128" mass="14690">MVIYRNKIITRFERPEGNQKLAQYGTYERNLSTVAFEDLRQIVVWKTEVNFARMARKSHSFTQQKSECFGIVVPFEFWPIRSDDKRRQSAKLETQLAAAGAGEFAAIIYCYCRGFARAQLPSSVCPGP</sequence>
<dbReference type="EMBL" id="JAHYIQ010000007">
    <property type="protein sequence ID" value="KAK1130733.1"/>
    <property type="molecule type" value="Genomic_DNA"/>
</dbReference>
<accession>A0AA40KS31</accession>
<dbReference type="AlphaFoldDB" id="A0AA40KS31"/>
<organism evidence="1 2">
    <name type="scientific">Melipona bicolor</name>
    <dbReference type="NCBI Taxonomy" id="60889"/>
    <lineage>
        <taxon>Eukaryota</taxon>
        <taxon>Metazoa</taxon>
        <taxon>Ecdysozoa</taxon>
        <taxon>Arthropoda</taxon>
        <taxon>Hexapoda</taxon>
        <taxon>Insecta</taxon>
        <taxon>Pterygota</taxon>
        <taxon>Neoptera</taxon>
        <taxon>Endopterygota</taxon>
        <taxon>Hymenoptera</taxon>
        <taxon>Apocrita</taxon>
        <taxon>Aculeata</taxon>
        <taxon>Apoidea</taxon>
        <taxon>Anthophila</taxon>
        <taxon>Apidae</taxon>
        <taxon>Melipona</taxon>
    </lineage>
</organism>
<comment type="caution">
    <text evidence="1">The sequence shown here is derived from an EMBL/GenBank/DDBJ whole genome shotgun (WGS) entry which is preliminary data.</text>
</comment>
<dbReference type="Proteomes" id="UP001177670">
    <property type="component" value="Unassembled WGS sequence"/>
</dbReference>
<protein>
    <submittedName>
        <fullName evidence="1">Uncharacterized protein</fullName>
    </submittedName>
</protein>